<comment type="miscellaneous">
    <text evidence="6">This enzyme catalyzes only one turnover and therefore is not strictly catalytic. According to one definition, an enzyme is a biocatalyst that acts repeatedly and over many reaction cycles.</text>
</comment>
<dbReference type="eggNOG" id="COG0350">
    <property type="taxonomic scope" value="Bacteria"/>
</dbReference>
<evidence type="ECO:0000256" key="5">
    <source>
        <dbReference type="ARBA" id="ARBA00023204"/>
    </source>
</evidence>
<dbReference type="GO" id="GO:0003908">
    <property type="term" value="F:methylated-DNA-[protein]-cysteine S-methyltransferase activity"/>
    <property type="evidence" value="ECO:0007669"/>
    <property type="project" value="UniProtKB-UniRule"/>
</dbReference>
<evidence type="ECO:0000256" key="3">
    <source>
        <dbReference type="ARBA" id="ARBA00022679"/>
    </source>
</evidence>
<dbReference type="HOGENOM" id="CLU_000445_52_2_5"/>
<evidence type="ECO:0000313" key="8">
    <source>
        <dbReference type="EMBL" id="ABQ30579.1"/>
    </source>
</evidence>
<feature type="active site" description="Nucleophile; methyl group acceptor" evidence="6">
    <location>
        <position position="143"/>
    </location>
</feature>
<dbReference type="SUPFAM" id="SSF46767">
    <property type="entry name" value="Methylated DNA-protein cysteine methyltransferase, C-terminal domain"/>
    <property type="match status" value="1"/>
</dbReference>
<evidence type="ECO:0000256" key="6">
    <source>
        <dbReference type="HAMAP-Rule" id="MF_00772"/>
    </source>
</evidence>
<dbReference type="RefSeq" id="WP_011942192.1">
    <property type="nucleotide sequence ID" value="NC_009484.1"/>
</dbReference>
<dbReference type="Gene3D" id="1.10.10.10">
    <property type="entry name" value="Winged helix-like DNA-binding domain superfamily/Winged helix DNA-binding domain"/>
    <property type="match status" value="1"/>
</dbReference>
<comment type="function">
    <text evidence="6">Involved in the cellular defense against the biological effects of O6-methylguanine (O6-MeG) and O4-methylthymine (O4-MeT) in DNA. Repairs the methylated nucleobase in DNA by stoichiometrically transferring the methyl group to a cysteine residue in the enzyme. This is a suicide reaction: the enzyme is irreversibly inactivated.</text>
</comment>
<keyword evidence="3 6" id="KW-0808">Transferase</keyword>
<comment type="subcellular location">
    <subcellularLocation>
        <location evidence="6">Cytoplasm</location>
    </subcellularLocation>
</comment>
<comment type="catalytic activity">
    <reaction evidence="6">
        <text>a 4-O-methyl-thymidine in DNA + L-cysteinyl-[protein] = a thymidine in DNA + S-methyl-L-cysteinyl-[protein]</text>
        <dbReference type="Rhea" id="RHEA:53428"/>
        <dbReference type="Rhea" id="RHEA-COMP:10131"/>
        <dbReference type="Rhea" id="RHEA-COMP:10132"/>
        <dbReference type="Rhea" id="RHEA-COMP:13555"/>
        <dbReference type="Rhea" id="RHEA-COMP:13556"/>
        <dbReference type="ChEBI" id="CHEBI:29950"/>
        <dbReference type="ChEBI" id="CHEBI:82612"/>
        <dbReference type="ChEBI" id="CHEBI:137386"/>
        <dbReference type="ChEBI" id="CHEBI:137387"/>
        <dbReference type="EC" id="2.1.1.63"/>
    </reaction>
</comment>
<keyword evidence="1 6" id="KW-0963">Cytoplasm</keyword>
<dbReference type="InterPro" id="IPR014048">
    <property type="entry name" value="MethylDNA_cys_MeTrfase_DNA-bd"/>
</dbReference>
<dbReference type="STRING" id="349163.Acry_1368"/>
<dbReference type="EC" id="2.1.1.63" evidence="6"/>
<keyword evidence="2 6" id="KW-0489">Methyltransferase</keyword>
<dbReference type="PANTHER" id="PTHR10815">
    <property type="entry name" value="METHYLATED-DNA--PROTEIN-CYSTEINE METHYLTRANSFERASE"/>
    <property type="match status" value="1"/>
</dbReference>
<dbReference type="EMBL" id="CP000697">
    <property type="protein sequence ID" value="ABQ30579.1"/>
    <property type="molecule type" value="Genomic_DNA"/>
</dbReference>
<proteinExistence type="inferred from homology"/>
<dbReference type="GO" id="GO:0032259">
    <property type="term" value="P:methylation"/>
    <property type="evidence" value="ECO:0007669"/>
    <property type="project" value="UniProtKB-KW"/>
</dbReference>
<sequence>MAPEPLFLDRIDCPIGTMLVITDAAGALRALDWPDHEARMRRLLRRHYGAEGTGFTLAARPAPAALREALLAYFAGRADALGGIAVRTGGTAFQRAVWAALRGIPAGETLSYGALAARIGRPRAVRAVGLANGANPVAIVVPCHRVTGADGSLTGYAGGLERKRWLLAHEAAMQPRGWANAGTPG</sequence>
<dbReference type="InterPro" id="IPR036217">
    <property type="entry name" value="MethylDNA_cys_MeTrfase_DNAb"/>
</dbReference>
<dbReference type="Pfam" id="PF01035">
    <property type="entry name" value="DNA_binding_1"/>
    <property type="match status" value="1"/>
</dbReference>
<evidence type="ECO:0000256" key="2">
    <source>
        <dbReference type="ARBA" id="ARBA00022603"/>
    </source>
</evidence>
<evidence type="ECO:0000256" key="4">
    <source>
        <dbReference type="ARBA" id="ARBA00022763"/>
    </source>
</evidence>
<keyword evidence="5 6" id="KW-0234">DNA repair</keyword>
<dbReference type="AlphaFoldDB" id="A5FY97"/>
<dbReference type="GO" id="GO:0006307">
    <property type="term" value="P:DNA alkylation repair"/>
    <property type="evidence" value="ECO:0007669"/>
    <property type="project" value="UniProtKB-UniRule"/>
</dbReference>
<evidence type="ECO:0000259" key="7">
    <source>
        <dbReference type="Pfam" id="PF01035"/>
    </source>
</evidence>
<dbReference type="CDD" id="cd06445">
    <property type="entry name" value="ATase"/>
    <property type="match status" value="1"/>
</dbReference>
<evidence type="ECO:0000256" key="1">
    <source>
        <dbReference type="ARBA" id="ARBA00022490"/>
    </source>
</evidence>
<evidence type="ECO:0000313" key="9">
    <source>
        <dbReference type="Proteomes" id="UP000000245"/>
    </source>
</evidence>
<name>A5FY97_ACICJ</name>
<dbReference type="PANTHER" id="PTHR10815:SF5">
    <property type="entry name" value="METHYLATED-DNA--PROTEIN-CYSTEINE METHYLTRANSFERASE"/>
    <property type="match status" value="1"/>
</dbReference>
<dbReference type="SUPFAM" id="SSF53155">
    <property type="entry name" value="Methylated DNA-protein cysteine methyltransferase domain"/>
    <property type="match status" value="1"/>
</dbReference>
<keyword evidence="9" id="KW-1185">Reference proteome</keyword>
<protein>
    <recommendedName>
        <fullName evidence="6">Methylated-DNA--protein-cysteine methyltransferase</fullName>
        <ecNumber evidence="6">2.1.1.63</ecNumber>
    </recommendedName>
    <alternativeName>
        <fullName evidence="6">6-O-methylguanine-DNA methyltransferase</fullName>
        <shortName evidence="6">MGMT</shortName>
    </alternativeName>
    <alternativeName>
        <fullName evidence="6">O-6-methylguanine-DNA-alkyltransferase</fullName>
    </alternativeName>
</protein>
<accession>A5FY97</accession>
<dbReference type="GO" id="GO:0005737">
    <property type="term" value="C:cytoplasm"/>
    <property type="evidence" value="ECO:0007669"/>
    <property type="project" value="UniProtKB-SubCell"/>
</dbReference>
<dbReference type="KEGG" id="acr:Acry_1368"/>
<dbReference type="HAMAP" id="MF_00772">
    <property type="entry name" value="OGT"/>
    <property type="match status" value="1"/>
</dbReference>
<reference evidence="8 9" key="1">
    <citation type="submission" date="2007-05" db="EMBL/GenBank/DDBJ databases">
        <title>Complete sequence of chromosome of Acidiphilium cryptum JF-5.</title>
        <authorList>
            <consortium name="US DOE Joint Genome Institute"/>
            <person name="Copeland A."/>
            <person name="Lucas S."/>
            <person name="Lapidus A."/>
            <person name="Barry K."/>
            <person name="Detter J.C."/>
            <person name="Glavina del Rio T."/>
            <person name="Hammon N."/>
            <person name="Israni S."/>
            <person name="Dalin E."/>
            <person name="Tice H."/>
            <person name="Pitluck S."/>
            <person name="Sims D."/>
            <person name="Brettin T."/>
            <person name="Bruce D."/>
            <person name="Han C."/>
            <person name="Schmutz J."/>
            <person name="Larimer F."/>
            <person name="Land M."/>
            <person name="Hauser L."/>
            <person name="Kyrpides N."/>
            <person name="Kim E."/>
            <person name="Magnuson T."/>
            <person name="Richardson P."/>
        </authorList>
    </citation>
    <scope>NUCLEOTIDE SEQUENCE [LARGE SCALE GENOMIC DNA]</scope>
    <source>
        <strain evidence="8 9">JF-5</strain>
    </source>
</reference>
<dbReference type="InterPro" id="IPR036388">
    <property type="entry name" value="WH-like_DNA-bd_sf"/>
</dbReference>
<dbReference type="NCBIfam" id="TIGR00589">
    <property type="entry name" value="ogt"/>
    <property type="match status" value="1"/>
</dbReference>
<dbReference type="InterPro" id="IPR023546">
    <property type="entry name" value="MGMT"/>
</dbReference>
<dbReference type="InterPro" id="IPR036631">
    <property type="entry name" value="MGMT_N_sf"/>
</dbReference>
<dbReference type="FunFam" id="1.10.10.10:FF:000337">
    <property type="entry name" value="Methylated-DNA--protein-cysteine methyltransferase"/>
    <property type="match status" value="1"/>
</dbReference>
<organism evidence="8 9">
    <name type="scientific">Acidiphilium cryptum (strain JF-5)</name>
    <dbReference type="NCBI Taxonomy" id="349163"/>
    <lineage>
        <taxon>Bacteria</taxon>
        <taxon>Pseudomonadati</taxon>
        <taxon>Pseudomonadota</taxon>
        <taxon>Alphaproteobacteria</taxon>
        <taxon>Acetobacterales</taxon>
        <taxon>Acidocellaceae</taxon>
        <taxon>Acidiphilium</taxon>
    </lineage>
</organism>
<dbReference type="Proteomes" id="UP000000245">
    <property type="component" value="Chromosome"/>
</dbReference>
<comment type="similarity">
    <text evidence="6">Belongs to the MGMT family.</text>
</comment>
<comment type="catalytic activity">
    <reaction evidence="6">
        <text>a 6-O-methyl-2'-deoxyguanosine in DNA + L-cysteinyl-[protein] = S-methyl-L-cysteinyl-[protein] + a 2'-deoxyguanosine in DNA</text>
        <dbReference type="Rhea" id="RHEA:24000"/>
        <dbReference type="Rhea" id="RHEA-COMP:10131"/>
        <dbReference type="Rhea" id="RHEA-COMP:10132"/>
        <dbReference type="Rhea" id="RHEA-COMP:11367"/>
        <dbReference type="Rhea" id="RHEA-COMP:11368"/>
        <dbReference type="ChEBI" id="CHEBI:29950"/>
        <dbReference type="ChEBI" id="CHEBI:82612"/>
        <dbReference type="ChEBI" id="CHEBI:85445"/>
        <dbReference type="ChEBI" id="CHEBI:85448"/>
        <dbReference type="EC" id="2.1.1.63"/>
    </reaction>
</comment>
<feature type="domain" description="Methylated-DNA-[protein]-cysteine S-methyltransferase DNA binding" evidence="7">
    <location>
        <begin position="92"/>
        <end position="171"/>
    </location>
</feature>
<gene>
    <name evidence="8" type="ordered locus">Acry_1368</name>
</gene>
<keyword evidence="4 6" id="KW-0227">DNA damage</keyword>